<comment type="caution">
    <text evidence="1">The sequence shown here is derived from an EMBL/GenBank/DDBJ whole genome shotgun (WGS) entry which is preliminary data.</text>
</comment>
<evidence type="ECO:0000313" key="1">
    <source>
        <dbReference type="EMBL" id="CAF3417661.1"/>
    </source>
</evidence>
<dbReference type="Proteomes" id="UP000663865">
    <property type="component" value="Unassembled WGS sequence"/>
</dbReference>
<protein>
    <submittedName>
        <fullName evidence="1">Uncharacterized protein</fullName>
    </submittedName>
</protein>
<evidence type="ECO:0000313" key="2">
    <source>
        <dbReference type="Proteomes" id="UP000663865"/>
    </source>
</evidence>
<dbReference type="EMBL" id="CAJNYV010001372">
    <property type="protein sequence ID" value="CAF3417661.1"/>
    <property type="molecule type" value="Genomic_DNA"/>
</dbReference>
<gene>
    <name evidence="1" type="ORF">KIK155_LOCUS9635</name>
</gene>
<name>A0A818BJY9_9BILA</name>
<dbReference type="AlphaFoldDB" id="A0A818BJY9"/>
<sequence length="74" mass="7922">MNIFTHSVNSVNCQFILVTLNVPIHALWENNGLTIAGGHEEGTALNELSCPWSLMDDTRGQVVAGGNGEGNKLD</sequence>
<proteinExistence type="predicted"/>
<organism evidence="1 2">
    <name type="scientific">Rotaria socialis</name>
    <dbReference type="NCBI Taxonomy" id="392032"/>
    <lineage>
        <taxon>Eukaryota</taxon>
        <taxon>Metazoa</taxon>
        <taxon>Spiralia</taxon>
        <taxon>Gnathifera</taxon>
        <taxon>Rotifera</taxon>
        <taxon>Eurotatoria</taxon>
        <taxon>Bdelloidea</taxon>
        <taxon>Philodinida</taxon>
        <taxon>Philodinidae</taxon>
        <taxon>Rotaria</taxon>
    </lineage>
</organism>
<accession>A0A818BJY9</accession>
<reference evidence="1" key="1">
    <citation type="submission" date="2021-02" db="EMBL/GenBank/DDBJ databases">
        <authorList>
            <person name="Nowell W R."/>
        </authorList>
    </citation>
    <scope>NUCLEOTIDE SEQUENCE</scope>
</reference>